<dbReference type="SUPFAM" id="SSF52733">
    <property type="entry name" value="Nicotinate mononucleotide:5,6-dimethylbenzimidazole phosphoribosyltransferase (CobT)"/>
    <property type="match status" value="1"/>
</dbReference>
<feature type="active site" description="Proton acceptor" evidence="11">
    <location>
        <position position="550"/>
    </location>
</feature>
<evidence type="ECO:0000256" key="5">
    <source>
        <dbReference type="ARBA" id="ARBA00015486"/>
    </source>
</evidence>
<proteinExistence type="inferred from homology"/>
<dbReference type="InterPro" id="IPR029479">
    <property type="entry name" value="Nitroreductase"/>
</dbReference>
<dbReference type="UniPathway" id="UPA00061">
    <property type="reaction ID" value="UER00516"/>
</dbReference>
<dbReference type="PANTHER" id="PTHR43463:SF1">
    <property type="entry name" value="NICOTINATE-NUCLEOTIDE--DIMETHYLBENZIMIDAZOLE PHOSPHORIBOSYLTRANSFERASE"/>
    <property type="match status" value="1"/>
</dbReference>
<dbReference type="InterPro" id="IPR036087">
    <property type="entry name" value="Nict_dMeBzImd_PRibTrfase_sf"/>
</dbReference>
<keyword evidence="8 11" id="KW-0808">Transferase</keyword>
<gene>
    <name evidence="11 14" type="primary">cobT</name>
    <name evidence="14" type="ORF">FSW04_05100</name>
</gene>
<dbReference type="Gene3D" id="3.40.109.10">
    <property type="entry name" value="NADH Oxidase"/>
    <property type="match status" value="1"/>
</dbReference>
<dbReference type="EMBL" id="CP042430">
    <property type="protein sequence ID" value="QEC50654.1"/>
    <property type="molecule type" value="Genomic_DNA"/>
</dbReference>
<evidence type="ECO:0000256" key="4">
    <source>
        <dbReference type="ARBA" id="ARBA00011991"/>
    </source>
</evidence>
<dbReference type="Pfam" id="PF02277">
    <property type="entry name" value="DBI_PRT"/>
    <property type="match status" value="1"/>
</dbReference>
<dbReference type="PANTHER" id="PTHR43463">
    <property type="entry name" value="NICOTINATE-NUCLEOTIDE--DIMETHYLBENZIMIDAZOLE PHOSPHORIBOSYLTRANSFERASE"/>
    <property type="match status" value="1"/>
</dbReference>
<dbReference type="NCBIfam" id="NF000996">
    <property type="entry name" value="PRK00105.1"/>
    <property type="match status" value="1"/>
</dbReference>
<evidence type="ECO:0000313" key="14">
    <source>
        <dbReference type="EMBL" id="QEC50654.1"/>
    </source>
</evidence>
<dbReference type="GO" id="GO:0009236">
    <property type="term" value="P:cobalamin biosynthetic process"/>
    <property type="evidence" value="ECO:0007669"/>
    <property type="project" value="UniProtKB-UniRule"/>
</dbReference>
<accession>A0A5B8UCH2</accession>
<dbReference type="Proteomes" id="UP000321805">
    <property type="component" value="Chromosome"/>
</dbReference>
<dbReference type="KEGG" id="bsol:FSW04_05100"/>
<dbReference type="OrthoDB" id="9773807at2"/>
<evidence type="ECO:0000256" key="7">
    <source>
        <dbReference type="ARBA" id="ARBA00022676"/>
    </source>
</evidence>
<evidence type="ECO:0000256" key="10">
    <source>
        <dbReference type="ARBA" id="ARBA00047340"/>
    </source>
</evidence>
<feature type="domain" description="Nitroreductase" evidence="13">
    <location>
        <begin position="39"/>
        <end position="204"/>
    </location>
</feature>
<dbReference type="EC" id="2.4.2.21" evidence="4 11"/>
<dbReference type="InterPro" id="IPR003200">
    <property type="entry name" value="Nict_dMeBzImd_PRibTrfase"/>
</dbReference>
<organism evidence="14 15">
    <name type="scientific">Baekduia soli</name>
    <dbReference type="NCBI Taxonomy" id="496014"/>
    <lineage>
        <taxon>Bacteria</taxon>
        <taxon>Bacillati</taxon>
        <taxon>Actinomycetota</taxon>
        <taxon>Thermoleophilia</taxon>
        <taxon>Solirubrobacterales</taxon>
        <taxon>Baekduiaceae</taxon>
        <taxon>Baekduia</taxon>
    </lineage>
</organism>
<evidence type="ECO:0000256" key="9">
    <source>
        <dbReference type="ARBA" id="ARBA00030686"/>
    </source>
</evidence>
<keyword evidence="7 11" id="KW-0328">Glycosyltransferase</keyword>
<keyword evidence="6 11" id="KW-0169">Cobalamin biosynthesis</keyword>
<dbReference type="GO" id="GO:0008939">
    <property type="term" value="F:nicotinate-nucleotide-dimethylbenzimidazole phosphoribosyltransferase activity"/>
    <property type="evidence" value="ECO:0007669"/>
    <property type="project" value="UniProtKB-UniRule"/>
</dbReference>
<dbReference type="HAMAP" id="MF_00230">
    <property type="entry name" value="CobT"/>
    <property type="match status" value="1"/>
</dbReference>
<evidence type="ECO:0000256" key="6">
    <source>
        <dbReference type="ARBA" id="ARBA00022573"/>
    </source>
</evidence>
<dbReference type="InterPro" id="IPR012825">
    <property type="entry name" value="BluB"/>
</dbReference>
<dbReference type="Pfam" id="PF00881">
    <property type="entry name" value="Nitroreductase"/>
    <property type="match status" value="1"/>
</dbReference>
<evidence type="ECO:0000313" key="15">
    <source>
        <dbReference type="Proteomes" id="UP000321805"/>
    </source>
</evidence>
<keyword evidence="15" id="KW-1185">Reference proteome</keyword>
<evidence type="ECO:0000256" key="8">
    <source>
        <dbReference type="ARBA" id="ARBA00022679"/>
    </source>
</evidence>
<dbReference type="NCBIfam" id="TIGR02476">
    <property type="entry name" value="BluB"/>
    <property type="match status" value="1"/>
</dbReference>
<dbReference type="InterPro" id="IPR000415">
    <property type="entry name" value="Nitroreductase-like"/>
</dbReference>
<feature type="region of interest" description="Disordered" evidence="12">
    <location>
        <begin position="1"/>
        <end position="21"/>
    </location>
</feature>
<comment type="function">
    <text evidence="1 11">Catalyzes the synthesis of alpha-ribazole-5'-phosphate from nicotinate mononucleotide (NAMN) and 5,6-dimethylbenzimidazole (DMB).</text>
</comment>
<dbReference type="GO" id="GO:0016491">
    <property type="term" value="F:oxidoreductase activity"/>
    <property type="evidence" value="ECO:0007669"/>
    <property type="project" value="InterPro"/>
</dbReference>
<evidence type="ECO:0000256" key="12">
    <source>
        <dbReference type="SAM" id="MobiDB-lite"/>
    </source>
</evidence>
<dbReference type="Gene3D" id="1.10.1610.10">
    <property type="match status" value="1"/>
</dbReference>
<dbReference type="InterPro" id="IPR023195">
    <property type="entry name" value="Nict_dMeBzImd_PRibTrfase_N"/>
</dbReference>
<dbReference type="AlphaFoldDB" id="A0A5B8UCH2"/>
<protein>
    <recommendedName>
        <fullName evidence="5 11">Nicotinate-nucleotide--dimethylbenzimidazole phosphoribosyltransferase</fullName>
        <shortName evidence="11">NN:DBI PRT</shortName>
        <ecNumber evidence="4 11">2.4.2.21</ecNumber>
    </recommendedName>
    <alternativeName>
        <fullName evidence="9 11">N(1)-alpha-phosphoribosyltransferase</fullName>
    </alternativeName>
</protein>
<dbReference type="SUPFAM" id="SSF55469">
    <property type="entry name" value="FMN-dependent nitroreductase-like"/>
    <property type="match status" value="1"/>
</dbReference>
<dbReference type="CDD" id="cd02439">
    <property type="entry name" value="DMB-PRT_CobT"/>
    <property type="match status" value="1"/>
</dbReference>
<evidence type="ECO:0000259" key="13">
    <source>
        <dbReference type="Pfam" id="PF00881"/>
    </source>
</evidence>
<evidence type="ECO:0000256" key="3">
    <source>
        <dbReference type="ARBA" id="ARBA00007110"/>
    </source>
</evidence>
<comment type="similarity">
    <text evidence="3 11">Belongs to the CobT family.</text>
</comment>
<dbReference type="Gene3D" id="3.40.50.10210">
    <property type="match status" value="1"/>
</dbReference>
<name>A0A5B8UCH2_9ACTN</name>
<evidence type="ECO:0000256" key="11">
    <source>
        <dbReference type="HAMAP-Rule" id="MF_00230"/>
    </source>
</evidence>
<dbReference type="InterPro" id="IPR017846">
    <property type="entry name" value="Nict_dMeBzImd_PRibTrfase_bact"/>
</dbReference>
<reference evidence="14 15" key="1">
    <citation type="journal article" date="2018" name="J. Microbiol.">
        <title>Baekduia soli gen. nov., sp. nov., a novel bacterium isolated from the soil of Baekdu Mountain and proposal of a novel family name, Baekduiaceae fam. nov.</title>
        <authorList>
            <person name="An D.S."/>
            <person name="Siddiqi M.Z."/>
            <person name="Kim K.H."/>
            <person name="Yu H.S."/>
            <person name="Im W.T."/>
        </authorList>
    </citation>
    <scope>NUCLEOTIDE SEQUENCE [LARGE SCALE GENOMIC DNA]</scope>
    <source>
        <strain evidence="14 15">BR7-21</strain>
    </source>
</reference>
<evidence type="ECO:0000256" key="1">
    <source>
        <dbReference type="ARBA" id="ARBA00002197"/>
    </source>
</evidence>
<sequence>MLRPPTPSGFDASRAAERAADPTGWRYPDAVRDAVHQVIAERRDIRRFRPDPVPANVLQRILEAAHRAPSVGLMQPWRLILVRDVATRMEVRRLTQRERLRQADRFDAQAGQFLDQKIEGVVEAPLGVVVCCDHGDPGVEILGRGTIPETDVYSTACAIENLWLAARAEGVGVGWVSFYRPADLRELLGIPARVEPLAYLCLGWPDERPVRPGLESAGWGARLPLADVVMEERWRDDDAAPLLDAARGPNRIAAIAARDRSDQLIKPAGSLGALEALIERWAAITGAAPPPALRAGVLVCAADHGHIIHGTSLFDRDVSTQVAAATARSESAAGVLARQGGHTLLVADVGLARPTPPGVRDLKVAAGTADFLAGPALSPGQVDAALQAGADLAAELADDGVGCLAVGEIGIGNTTTAAALLCALTGADPAAAVGRGTGVDAAGLQRKRAVVRDALERHGAGLHVREALAAVGGLELVALTGAVLEATHRRLPVLLDGYATAVAALAATRLDPAVAEGVLASHRSAEQGHRLALDELGLEPLLDLRLRLGEASGALLALPLIAAAGALHREMATFAEAGVSGPR</sequence>
<dbReference type="NCBIfam" id="TIGR03160">
    <property type="entry name" value="cobT_DBIPRT"/>
    <property type="match status" value="1"/>
</dbReference>
<comment type="pathway">
    <text evidence="2 11">Nucleoside biosynthesis; alpha-ribazole biosynthesis; alpha-ribazole from 5,6-dimethylbenzimidazole: step 1/2.</text>
</comment>
<evidence type="ECO:0000256" key="2">
    <source>
        <dbReference type="ARBA" id="ARBA00005049"/>
    </source>
</evidence>
<comment type="catalytic activity">
    <reaction evidence="10 11">
        <text>5,6-dimethylbenzimidazole + nicotinate beta-D-ribonucleotide = alpha-ribazole 5'-phosphate + nicotinate + H(+)</text>
        <dbReference type="Rhea" id="RHEA:11196"/>
        <dbReference type="ChEBI" id="CHEBI:15378"/>
        <dbReference type="ChEBI" id="CHEBI:15890"/>
        <dbReference type="ChEBI" id="CHEBI:32544"/>
        <dbReference type="ChEBI" id="CHEBI:57502"/>
        <dbReference type="ChEBI" id="CHEBI:57918"/>
        <dbReference type="EC" id="2.4.2.21"/>
    </reaction>
</comment>